<dbReference type="Proteomes" id="UP001732700">
    <property type="component" value="Chromosome 1A"/>
</dbReference>
<accession>A0ACD5T8Y8</accession>
<keyword evidence="2" id="KW-1185">Reference proteome</keyword>
<organism evidence="1 2">
    <name type="scientific">Avena sativa</name>
    <name type="common">Oat</name>
    <dbReference type="NCBI Taxonomy" id="4498"/>
    <lineage>
        <taxon>Eukaryota</taxon>
        <taxon>Viridiplantae</taxon>
        <taxon>Streptophyta</taxon>
        <taxon>Embryophyta</taxon>
        <taxon>Tracheophyta</taxon>
        <taxon>Spermatophyta</taxon>
        <taxon>Magnoliopsida</taxon>
        <taxon>Liliopsida</taxon>
        <taxon>Poales</taxon>
        <taxon>Poaceae</taxon>
        <taxon>BOP clade</taxon>
        <taxon>Pooideae</taxon>
        <taxon>Poodae</taxon>
        <taxon>Poeae</taxon>
        <taxon>Poeae Chloroplast Group 1 (Aveneae type)</taxon>
        <taxon>Aveninae</taxon>
        <taxon>Avena</taxon>
    </lineage>
</organism>
<proteinExistence type="predicted"/>
<dbReference type="EnsemblPlants" id="AVESA.00010b.r2.1AG0012400.1">
    <property type="protein sequence ID" value="AVESA.00010b.r2.1AG0012400.1.CDS.1"/>
    <property type="gene ID" value="AVESA.00010b.r2.1AG0012400"/>
</dbReference>
<name>A0ACD5T8Y8_AVESA</name>
<reference evidence="1" key="2">
    <citation type="submission" date="2025-09" db="UniProtKB">
        <authorList>
            <consortium name="EnsemblPlants"/>
        </authorList>
    </citation>
    <scope>IDENTIFICATION</scope>
</reference>
<evidence type="ECO:0000313" key="1">
    <source>
        <dbReference type="EnsemblPlants" id="AVESA.00010b.r2.1AG0012400.1.CDS.1"/>
    </source>
</evidence>
<evidence type="ECO:0000313" key="2">
    <source>
        <dbReference type="Proteomes" id="UP001732700"/>
    </source>
</evidence>
<protein>
    <submittedName>
        <fullName evidence="1">Uncharacterized protein</fullName>
    </submittedName>
</protein>
<sequence length="122" mass="14204">MPKKGSRSGVREIDDEGKKERIVLLQSEVAQLERKGVIKEERAKHNVQKFKELEKESRGMVENYLFHKEEDLNLEELLEYYQELKRVQKEITDQLALTSVGPSIPVPQPSSSVKNQVKEEKR</sequence>
<reference evidence="1" key="1">
    <citation type="submission" date="2021-05" db="EMBL/GenBank/DDBJ databases">
        <authorList>
            <person name="Scholz U."/>
            <person name="Mascher M."/>
            <person name="Fiebig A."/>
        </authorList>
    </citation>
    <scope>NUCLEOTIDE SEQUENCE [LARGE SCALE GENOMIC DNA]</scope>
</reference>